<keyword evidence="4" id="KW-1185">Reference proteome</keyword>
<evidence type="ECO:0000313" key="4">
    <source>
        <dbReference type="Proteomes" id="UP001610563"/>
    </source>
</evidence>
<sequence>MLLPRDLNALFSIVAGLFVLVWTAPVVIAYDGSCDWNEINGPIGIDLGYQYITASYANSTTVFTPLAVVQSAEYHQIIGQLSAELYEARNLKALYGYPEDRKSIFGLLKILFRPYLRDLSAKIPYLDHPYAQAVISTTHGLYGHIDRFTKTTKSLVSWQKPTGHLALHEMEEALTRVFTNVKTAAKADTGTDIPFAVIGIPDSFNHTLGEIVVQAARKAGIDSVSYPIARTALTDFENPAVREGDSVLVIHQGIQHCGIRMWYDGGTRTGSRRGFGQRRPSNVRRGEDGGTPPDPYLPLEPWGSRKIYKSLTKKLIRSSEALATQLQVGADLDSLVSRVAMARMRLKRQDVRAVYVGLESYSAEFYTTLGAGDAEGEDGSGAGSGYLDEEPLYLDDWWVYGRNPGVNLTREMVEKSDEEYVKSLANSISVFVEYAASQSWRRDVVDQVAIMTDWMDGDLVRRAVEEALGESKPMIGGSFSDLTVAADGAARLALIRRQNLLEMQGYLAHGEL</sequence>
<feature type="region of interest" description="Disordered" evidence="1">
    <location>
        <begin position="270"/>
        <end position="297"/>
    </location>
</feature>
<name>A0ABR4FIF8_9EURO</name>
<protein>
    <submittedName>
        <fullName evidence="3">Uncharacterized protein</fullName>
    </submittedName>
</protein>
<comment type="caution">
    <text evidence="3">The sequence shown here is derived from an EMBL/GenBank/DDBJ whole genome shotgun (WGS) entry which is preliminary data.</text>
</comment>
<dbReference type="EMBL" id="JBFTWV010000280">
    <property type="protein sequence ID" value="KAL2783029.1"/>
    <property type="molecule type" value="Genomic_DNA"/>
</dbReference>
<accession>A0ABR4FIF8</accession>
<organism evidence="3 4">
    <name type="scientific">Aspergillus keveii</name>
    <dbReference type="NCBI Taxonomy" id="714993"/>
    <lineage>
        <taxon>Eukaryota</taxon>
        <taxon>Fungi</taxon>
        <taxon>Dikarya</taxon>
        <taxon>Ascomycota</taxon>
        <taxon>Pezizomycotina</taxon>
        <taxon>Eurotiomycetes</taxon>
        <taxon>Eurotiomycetidae</taxon>
        <taxon>Eurotiales</taxon>
        <taxon>Aspergillaceae</taxon>
        <taxon>Aspergillus</taxon>
        <taxon>Aspergillus subgen. Nidulantes</taxon>
    </lineage>
</organism>
<proteinExistence type="predicted"/>
<evidence type="ECO:0000256" key="2">
    <source>
        <dbReference type="SAM" id="SignalP"/>
    </source>
</evidence>
<reference evidence="3 4" key="1">
    <citation type="submission" date="2024-07" db="EMBL/GenBank/DDBJ databases">
        <title>Section-level genome sequencing and comparative genomics of Aspergillus sections Usti and Cavernicolus.</title>
        <authorList>
            <consortium name="Lawrence Berkeley National Laboratory"/>
            <person name="Nybo J.L."/>
            <person name="Vesth T.C."/>
            <person name="Theobald S."/>
            <person name="Frisvad J.C."/>
            <person name="Larsen T.O."/>
            <person name="Kjaerboelling I."/>
            <person name="Rothschild-Mancinelli K."/>
            <person name="Lyhne E.K."/>
            <person name="Kogle M.E."/>
            <person name="Barry K."/>
            <person name="Clum A."/>
            <person name="Na H."/>
            <person name="Ledsgaard L."/>
            <person name="Lin J."/>
            <person name="Lipzen A."/>
            <person name="Kuo A."/>
            <person name="Riley R."/>
            <person name="Mondo S."/>
            <person name="Labutti K."/>
            <person name="Haridas S."/>
            <person name="Pangalinan J."/>
            <person name="Salamov A.A."/>
            <person name="Simmons B.A."/>
            <person name="Magnuson J.K."/>
            <person name="Chen J."/>
            <person name="Drula E."/>
            <person name="Henrissat B."/>
            <person name="Wiebenga A."/>
            <person name="Lubbers R.J."/>
            <person name="Gomes A.C."/>
            <person name="Makela M.R."/>
            <person name="Stajich J."/>
            <person name="Grigoriev I.V."/>
            <person name="Mortensen U.H."/>
            <person name="De Vries R.P."/>
            <person name="Baker S.E."/>
            <person name="Andersen M.R."/>
        </authorList>
    </citation>
    <scope>NUCLEOTIDE SEQUENCE [LARGE SCALE GENOMIC DNA]</scope>
    <source>
        <strain evidence="3 4">CBS 209.92</strain>
    </source>
</reference>
<evidence type="ECO:0000256" key="1">
    <source>
        <dbReference type="SAM" id="MobiDB-lite"/>
    </source>
</evidence>
<feature type="chain" id="PRO_5047483574" evidence="2">
    <location>
        <begin position="30"/>
        <end position="512"/>
    </location>
</feature>
<evidence type="ECO:0000313" key="3">
    <source>
        <dbReference type="EMBL" id="KAL2783029.1"/>
    </source>
</evidence>
<dbReference type="Gene3D" id="3.30.420.40">
    <property type="match status" value="1"/>
</dbReference>
<dbReference type="SUPFAM" id="SSF53067">
    <property type="entry name" value="Actin-like ATPase domain"/>
    <property type="match status" value="1"/>
</dbReference>
<gene>
    <name evidence="3" type="ORF">BJX66DRAFT_345319</name>
</gene>
<dbReference type="InterPro" id="IPR043129">
    <property type="entry name" value="ATPase_NBD"/>
</dbReference>
<keyword evidence="2" id="KW-0732">Signal</keyword>
<dbReference type="Proteomes" id="UP001610563">
    <property type="component" value="Unassembled WGS sequence"/>
</dbReference>
<feature type="signal peptide" evidence="2">
    <location>
        <begin position="1"/>
        <end position="29"/>
    </location>
</feature>